<keyword evidence="2" id="KW-0813">Transport</keyword>
<keyword evidence="5" id="KW-0029">Amino-acid transport</keyword>
<evidence type="ECO:0000256" key="2">
    <source>
        <dbReference type="ARBA" id="ARBA00022448"/>
    </source>
</evidence>
<evidence type="ECO:0000256" key="7">
    <source>
        <dbReference type="ARBA" id="ARBA00023136"/>
    </source>
</evidence>
<feature type="transmembrane region" description="Helical" evidence="9">
    <location>
        <begin position="217"/>
        <end position="236"/>
    </location>
</feature>
<evidence type="ECO:0000256" key="3">
    <source>
        <dbReference type="ARBA" id="ARBA00022475"/>
    </source>
</evidence>
<evidence type="ECO:0000256" key="1">
    <source>
        <dbReference type="ARBA" id="ARBA00004651"/>
    </source>
</evidence>
<protein>
    <submittedName>
        <fullName evidence="10">Branched-chain amino acid transport system permease protein</fullName>
    </submittedName>
</protein>
<organism evidence="10 11">
    <name type="scientific">Streptosporangium lutulentum</name>
    <dbReference type="NCBI Taxonomy" id="1461250"/>
    <lineage>
        <taxon>Bacteria</taxon>
        <taxon>Bacillati</taxon>
        <taxon>Actinomycetota</taxon>
        <taxon>Actinomycetes</taxon>
        <taxon>Streptosporangiales</taxon>
        <taxon>Streptosporangiaceae</taxon>
        <taxon>Streptosporangium</taxon>
    </lineage>
</organism>
<dbReference type="InterPro" id="IPR001851">
    <property type="entry name" value="ABC_transp_permease"/>
</dbReference>
<name>A0ABT9QJT1_9ACTN</name>
<feature type="transmembrane region" description="Helical" evidence="9">
    <location>
        <begin position="243"/>
        <end position="262"/>
    </location>
</feature>
<sequence>MTTFLQLIVSGIISGAGFGLFALALSLVYRVTNVINLAFGEIAMVGVLGAVFLHDHGLPWAVAGIVMIAVGGVLGLVFDLLVTRSGRAGKLGGSDFTQKFLLTLALSITLQGVGLRIFGRDVHTLAPILEDKAWRLGSVAIDPNGVLVVLFGLAVVAALWVAFRTTLVGKAMLACGISERGSLAVGINLRSFRTAAFVIACAIAATTGVLMGSSVPFSYTSGFSIAIIGLVAASLVSLGNPILGFFGGIGVGLLQSIVGGYMSGDYQSSITIAVMIAVILVKPRATQWAT</sequence>
<evidence type="ECO:0000256" key="5">
    <source>
        <dbReference type="ARBA" id="ARBA00022970"/>
    </source>
</evidence>
<comment type="similarity">
    <text evidence="8">Belongs to the binding-protein-dependent transport system permease family. LivHM subfamily.</text>
</comment>
<dbReference type="CDD" id="cd06582">
    <property type="entry name" value="TM_PBP1_LivH_like"/>
    <property type="match status" value="1"/>
</dbReference>
<feature type="transmembrane region" description="Helical" evidence="9">
    <location>
        <begin position="60"/>
        <end position="81"/>
    </location>
</feature>
<reference evidence="10 11" key="1">
    <citation type="submission" date="2023-07" db="EMBL/GenBank/DDBJ databases">
        <title>Sequencing the genomes of 1000 actinobacteria strains.</title>
        <authorList>
            <person name="Klenk H.-P."/>
        </authorList>
    </citation>
    <scope>NUCLEOTIDE SEQUENCE [LARGE SCALE GENOMIC DNA]</scope>
    <source>
        <strain evidence="10 11">DSM 46740</strain>
    </source>
</reference>
<evidence type="ECO:0000256" key="8">
    <source>
        <dbReference type="ARBA" id="ARBA00037998"/>
    </source>
</evidence>
<feature type="transmembrane region" description="Helical" evidence="9">
    <location>
        <begin position="34"/>
        <end position="54"/>
    </location>
</feature>
<dbReference type="RefSeq" id="WP_307563943.1">
    <property type="nucleotide sequence ID" value="NZ_JAUSQU010000001.1"/>
</dbReference>
<keyword evidence="3" id="KW-1003">Cell membrane</keyword>
<feature type="transmembrane region" description="Helical" evidence="9">
    <location>
        <begin position="101"/>
        <end position="119"/>
    </location>
</feature>
<keyword evidence="4 9" id="KW-0812">Transmembrane</keyword>
<dbReference type="PANTHER" id="PTHR11795:SF450">
    <property type="entry name" value="ABC TRANSPORTER PERMEASE PROTEIN"/>
    <property type="match status" value="1"/>
</dbReference>
<feature type="transmembrane region" description="Helical" evidence="9">
    <location>
        <begin position="145"/>
        <end position="163"/>
    </location>
</feature>
<dbReference type="Pfam" id="PF02653">
    <property type="entry name" value="BPD_transp_2"/>
    <property type="match status" value="1"/>
</dbReference>
<keyword evidence="7 9" id="KW-0472">Membrane</keyword>
<feature type="transmembrane region" description="Helical" evidence="9">
    <location>
        <begin position="6"/>
        <end position="27"/>
    </location>
</feature>
<dbReference type="Proteomes" id="UP001225356">
    <property type="component" value="Unassembled WGS sequence"/>
</dbReference>
<evidence type="ECO:0000256" key="4">
    <source>
        <dbReference type="ARBA" id="ARBA00022692"/>
    </source>
</evidence>
<accession>A0ABT9QJT1</accession>
<keyword evidence="6 9" id="KW-1133">Transmembrane helix</keyword>
<evidence type="ECO:0000256" key="6">
    <source>
        <dbReference type="ARBA" id="ARBA00022989"/>
    </source>
</evidence>
<dbReference type="PANTHER" id="PTHR11795">
    <property type="entry name" value="BRANCHED-CHAIN AMINO ACID TRANSPORT SYSTEM PERMEASE PROTEIN LIVH"/>
    <property type="match status" value="1"/>
</dbReference>
<evidence type="ECO:0000313" key="10">
    <source>
        <dbReference type="EMBL" id="MDP9847017.1"/>
    </source>
</evidence>
<comment type="subcellular location">
    <subcellularLocation>
        <location evidence="1">Cell membrane</location>
        <topology evidence="1">Multi-pass membrane protein</topology>
    </subcellularLocation>
</comment>
<keyword evidence="11" id="KW-1185">Reference proteome</keyword>
<gene>
    <name evidence="10" type="ORF">J2853_006228</name>
</gene>
<proteinExistence type="inferred from homology"/>
<dbReference type="InterPro" id="IPR052157">
    <property type="entry name" value="BCAA_transport_permease"/>
</dbReference>
<evidence type="ECO:0000313" key="11">
    <source>
        <dbReference type="Proteomes" id="UP001225356"/>
    </source>
</evidence>
<dbReference type="EMBL" id="JAUSQU010000001">
    <property type="protein sequence ID" value="MDP9847017.1"/>
    <property type="molecule type" value="Genomic_DNA"/>
</dbReference>
<evidence type="ECO:0000256" key="9">
    <source>
        <dbReference type="SAM" id="Phobius"/>
    </source>
</evidence>
<comment type="caution">
    <text evidence="10">The sequence shown here is derived from an EMBL/GenBank/DDBJ whole genome shotgun (WGS) entry which is preliminary data.</text>
</comment>
<feature type="transmembrane region" description="Helical" evidence="9">
    <location>
        <begin position="192"/>
        <end position="211"/>
    </location>
</feature>